<keyword evidence="11" id="KW-1185">Reference proteome</keyword>
<reference evidence="10 11" key="1">
    <citation type="submission" date="2012-05" db="EMBL/GenBank/DDBJ databases">
        <title>Recombination and specialization in a pathogen metapopulation.</title>
        <authorList>
            <person name="Gardiner A."/>
            <person name="Kemen E."/>
            <person name="Schultz-Larsen T."/>
            <person name="MacLean D."/>
            <person name="Van Oosterhout C."/>
            <person name="Jones J.D.G."/>
        </authorList>
    </citation>
    <scope>NUCLEOTIDE SEQUENCE [LARGE SCALE GENOMIC DNA]</scope>
    <source>
        <strain evidence="10 11">Ac Nc2</strain>
    </source>
</reference>
<dbReference type="PROSITE" id="PS50192">
    <property type="entry name" value="T_SNARE"/>
    <property type="match status" value="1"/>
</dbReference>
<feature type="coiled-coil region" evidence="7">
    <location>
        <begin position="44"/>
        <end position="93"/>
    </location>
</feature>
<gene>
    <name evidence="10" type="ORF">BN9_097860</name>
</gene>
<evidence type="ECO:0000256" key="8">
    <source>
        <dbReference type="SAM" id="Phobius"/>
    </source>
</evidence>
<comment type="caution">
    <text evidence="10">The sequence shown here is derived from an EMBL/GenBank/DDBJ whole genome shotgun (WGS) entry which is preliminary data.</text>
</comment>
<dbReference type="GO" id="GO:0005794">
    <property type="term" value="C:Golgi apparatus"/>
    <property type="evidence" value="ECO:0007669"/>
    <property type="project" value="TreeGrafter"/>
</dbReference>
<dbReference type="GO" id="GO:0012507">
    <property type="term" value="C:ER to Golgi transport vesicle membrane"/>
    <property type="evidence" value="ECO:0007669"/>
    <property type="project" value="TreeGrafter"/>
</dbReference>
<dbReference type="OrthoDB" id="19261at2759"/>
<protein>
    <recommendedName>
        <fullName evidence="9">t-SNARE coiled-coil homology domain-containing protein</fullName>
    </recommendedName>
</protein>
<evidence type="ECO:0000256" key="2">
    <source>
        <dbReference type="ARBA" id="ARBA00022448"/>
    </source>
</evidence>
<dbReference type="GO" id="GO:0005484">
    <property type="term" value="F:SNAP receptor activity"/>
    <property type="evidence" value="ECO:0007669"/>
    <property type="project" value="InterPro"/>
</dbReference>
<dbReference type="CDD" id="cd15861">
    <property type="entry name" value="SNARE_SNAP25N_23N_29N_SEC9N"/>
    <property type="match status" value="1"/>
</dbReference>
<dbReference type="GO" id="GO:0031902">
    <property type="term" value="C:late endosome membrane"/>
    <property type="evidence" value="ECO:0007669"/>
    <property type="project" value="TreeGrafter"/>
</dbReference>
<keyword evidence="4" id="KW-0653">Protein transport</keyword>
<dbReference type="AlphaFoldDB" id="A0A024GQG8"/>
<dbReference type="InterPro" id="IPR000727">
    <property type="entry name" value="T_SNARE_dom"/>
</dbReference>
<evidence type="ECO:0000256" key="5">
    <source>
        <dbReference type="ARBA" id="ARBA00022989"/>
    </source>
</evidence>
<feature type="domain" description="T-SNARE coiled-coil homology" evidence="9">
    <location>
        <begin position="124"/>
        <end position="186"/>
    </location>
</feature>
<dbReference type="GO" id="GO:0031201">
    <property type="term" value="C:SNARE complex"/>
    <property type="evidence" value="ECO:0007669"/>
    <property type="project" value="InterPro"/>
</dbReference>
<dbReference type="InterPro" id="IPR056173">
    <property type="entry name" value="Sec20_C"/>
</dbReference>
<proteinExistence type="predicted"/>
<evidence type="ECO:0000313" key="11">
    <source>
        <dbReference type="Proteomes" id="UP000053237"/>
    </source>
</evidence>
<evidence type="ECO:0000256" key="7">
    <source>
        <dbReference type="SAM" id="Coils"/>
    </source>
</evidence>
<dbReference type="GO" id="GO:0005789">
    <property type="term" value="C:endoplasmic reticulum membrane"/>
    <property type="evidence" value="ECO:0007669"/>
    <property type="project" value="TreeGrafter"/>
</dbReference>
<keyword evidence="7" id="KW-0175">Coiled coil</keyword>
<name>A0A024GQG8_9STRA</name>
<dbReference type="Gene3D" id="1.20.5.110">
    <property type="match status" value="1"/>
</dbReference>
<evidence type="ECO:0000256" key="4">
    <source>
        <dbReference type="ARBA" id="ARBA00022927"/>
    </source>
</evidence>
<keyword evidence="5 8" id="KW-1133">Transmembrane helix</keyword>
<accession>A0A024GQG8</accession>
<feature type="transmembrane region" description="Helical" evidence="8">
    <location>
        <begin position="195"/>
        <end position="213"/>
    </location>
</feature>
<dbReference type="GO" id="GO:0015031">
    <property type="term" value="P:protein transport"/>
    <property type="evidence" value="ECO:0007669"/>
    <property type="project" value="UniProtKB-KW"/>
</dbReference>
<evidence type="ECO:0000256" key="1">
    <source>
        <dbReference type="ARBA" id="ARBA00004211"/>
    </source>
</evidence>
<keyword evidence="6 8" id="KW-0472">Membrane</keyword>
<dbReference type="Proteomes" id="UP000053237">
    <property type="component" value="Unassembled WGS sequence"/>
</dbReference>
<dbReference type="EMBL" id="CAIX01000238">
    <property type="protein sequence ID" value="CCI48608.1"/>
    <property type="molecule type" value="Genomic_DNA"/>
</dbReference>
<dbReference type="PANTHER" id="PTHR21230">
    <property type="entry name" value="VESICLE TRANSPORT V-SNARE PROTEIN VTI1-RELATED"/>
    <property type="match status" value="1"/>
</dbReference>
<dbReference type="Pfam" id="PF03908">
    <property type="entry name" value="Sec20"/>
    <property type="match status" value="1"/>
</dbReference>
<keyword evidence="3 8" id="KW-0812">Transmembrane</keyword>
<dbReference type="InParanoid" id="A0A024GQG8"/>
<evidence type="ECO:0000313" key="10">
    <source>
        <dbReference type="EMBL" id="CCI48608.1"/>
    </source>
</evidence>
<evidence type="ECO:0000256" key="6">
    <source>
        <dbReference type="ARBA" id="ARBA00023136"/>
    </source>
</evidence>
<sequence>MSEVTYYDADLTDALEKVNETMSKLAKAPAGVKIELLGIADKKLKEAMELKKGYQLALRQANREDARVYREKFQEHCNRIEELNGELKWAKAEKERAGLFGDRSSSFKSDGVGMGNREMLDKSMDVQKKTEQSLMSTQRMVEASKEVAIATGEQLREQRQQIVQITDEVMRMEDSLTRADKLIRTFARRMATDRVILLFALLSFLGIAAIVVYKSMYPKDKTFAVPDEILPPSPDTIYNAAISAANNTLH</sequence>
<keyword evidence="2" id="KW-0813">Transport</keyword>
<evidence type="ECO:0000259" key="9">
    <source>
        <dbReference type="PROSITE" id="PS50192"/>
    </source>
</evidence>
<dbReference type="SUPFAM" id="SSF58038">
    <property type="entry name" value="SNARE fusion complex"/>
    <property type="match status" value="1"/>
</dbReference>
<dbReference type="InterPro" id="IPR044766">
    <property type="entry name" value="NPSN/SNAP25-like_N_SNARE"/>
</dbReference>
<dbReference type="GO" id="GO:0006906">
    <property type="term" value="P:vesicle fusion"/>
    <property type="evidence" value="ECO:0007669"/>
    <property type="project" value="TreeGrafter"/>
</dbReference>
<evidence type="ECO:0000256" key="3">
    <source>
        <dbReference type="ARBA" id="ARBA00022692"/>
    </source>
</evidence>
<organism evidence="10 11">
    <name type="scientific">Albugo candida</name>
    <dbReference type="NCBI Taxonomy" id="65357"/>
    <lineage>
        <taxon>Eukaryota</taxon>
        <taxon>Sar</taxon>
        <taxon>Stramenopiles</taxon>
        <taxon>Oomycota</taxon>
        <taxon>Peronosporomycetes</taxon>
        <taxon>Albuginales</taxon>
        <taxon>Albuginaceae</taxon>
        <taxon>Albugo</taxon>
    </lineage>
</organism>
<dbReference type="PANTHER" id="PTHR21230:SF79">
    <property type="entry name" value="T-SNARE COILED-COIL HOMOLOGY DOMAIN-CONTAINING PROTEIN"/>
    <property type="match status" value="1"/>
</dbReference>
<comment type="subcellular location">
    <subcellularLocation>
        <location evidence="1">Membrane</location>
        <topology evidence="1">Single-pass type IV membrane protein</topology>
    </subcellularLocation>
</comment>
<dbReference type="GO" id="GO:0000149">
    <property type="term" value="F:SNARE binding"/>
    <property type="evidence" value="ECO:0007669"/>
    <property type="project" value="TreeGrafter"/>
</dbReference>